<dbReference type="eggNOG" id="ENOG502SUNH">
    <property type="taxonomic scope" value="Eukaryota"/>
</dbReference>
<dbReference type="VEuPathDB" id="FungiDB:HpaG805244"/>
<keyword evidence="2" id="KW-1185">Reference proteome</keyword>
<evidence type="ECO:0000313" key="1">
    <source>
        <dbReference type="EnsemblProtists" id="HpaP805244"/>
    </source>
</evidence>
<reference evidence="2" key="1">
    <citation type="journal article" date="2010" name="Science">
        <title>Signatures of adaptation to obligate biotrophy in the Hyaloperonospora arabidopsidis genome.</title>
        <authorList>
            <person name="Baxter L."/>
            <person name="Tripathy S."/>
            <person name="Ishaque N."/>
            <person name="Boot N."/>
            <person name="Cabral A."/>
            <person name="Kemen E."/>
            <person name="Thines M."/>
            <person name="Ah-Fong A."/>
            <person name="Anderson R."/>
            <person name="Badejoko W."/>
            <person name="Bittner-Eddy P."/>
            <person name="Boore J.L."/>
            <person name="Chibucos M.C."/>
            <person name="Coates M."/>
            <person name="Dehal P."/>
            <person name="Delehaunty K."/>
            <person name="Dong S."/>
            <person name="Downton P."/>
            <person name="Dumas B."/>
            <person name="Fabro G."/>
            <person name="Fronick C."/>
            <person name="Fuerstenberg S.I."/>
            <person name="Fulton L."/>
            <person name="Gaulin E."/>
            <person name="Govers F."/>
            <person name="Hughes L."/>
            <person name="Humphray S."/>
            <person name="Jiang R.H."/>
            <person name="Judelson H."/>
            <person name="Kamoun S."/>
            <person name="Kyung K."/>
            <person name="Meijer H."/>
            <person name="Minx P."/>
            <person name="Morris P."/>
            <person name="Nelson J."/>
            <person name="Phuntumart V."/>
            <person name="Qutob D."/>
            <person name="Rehmany A."/>
            <person name="Rougon-Cardoso A."/>
            <person name="Ryden P."/>
            <person name="Torto-Alalibo T."/>
            <person name="Studholme D."/>
            <person name="Wang Y."/>
            <person name="Win J."/>
            <person name="Wood J."/>
            <person name="Clifton S.W."/>
            <person name="Rogers J."/>
            <person name="Van den Ackerveken G."/>
            <person name="Jones J.D."/>
            <person name="McDowell J.M."/>
            <person name="Beynon J."/>
            <person name="Tyler B.M."/>
        </authorList>
    </citation>
    <scope>NUCLEOTIDE SEQUENCE [LARGE SCALE GENOMIC DNA]</scope>
    <source>
        <strain evidence="2">Emoy2</strain>
    </source>
</reference>
<name>M4BG23_HYAAE</name>
<dbReference type="EnsemblProtists" id="HpaT805244">
    <property type="protein sequence ID" value="HpaP805244"/>
    <property type="gene ID" value="HpaG805244"/>
</dbReference>
<dbReference type="HOGENOM" id="CLU_163693_0_0_1"/>
<organism evidence="1 2">
    <name type="scientific">Hyaloperonospora arabidopsidis (strain Emoy2)</name>
    <name type="common">Downy mildew agent</name>
    <name type="synonym">Peronospora arabidopsidis</name>
    <dbReference type="NCBI Taxonomy" id="559515"/>
    <lineage>
        <taxon>Eukaryota</taxon>
        <taxon>Sar</taxon>
        <taxon>Stramenopiles</taxon>
        <taxon>Oomycota</taxon>
        <taxon>Peronosporomycetes</taxon>
        <taxon>Peronosporales</taxon>
        <taxon>Peronosporaceae</taxon>
        <taxon>Hyaloperonospora</taxon>
    </lineage>
</organism>
<dbReference type="Proteomes" id="UP000011713">
    <property type="component" value="Unassembled WGS sequence"/>
</dbReference>
<reference evidence="1" key="2">
    <citation type="submission" date="2015-06" db="UniProtKB">
        <authorList>
            <consortium name="EnsemblProtists"/>
        </authorList>
    </citation>
    <scope>IDENTIFICATION</scope>
    <source>
        <strain evidence="1">Emoy2</strain>
    </source>
</reference>
<sequence length="112" mass="11958">MAIAAMSYATIALTIIMKLSTVFTPALVAVVCLFQSTAAEGQSSIHVRVHVEESPLGVCYKKCEAGSYCPNGTNTCLKPTGTQCFHPDKGMIVEKGCDDGFVCNKEGKCVYK</sequence>
<evidence type="ECO:0000313" key="2">
    <source>
        <dbReference type="Proteomes" id="UP000011713"/>
    </source>
</evidence>
<dbReference type="OMA" id="PRGENAC"/>
<evidence type="ECO:0008006" key="3">
    <source>
        <dbReference type="Google" id="ProtNLM"/>
    </source>
</evidence>
<accession>M4BG23</accession>
<dbReference type="InParanoid" id="M4BG23"/>
<protein>
    <recommendedName>
        <fullName evidence="3">Cysteine-rich protein</fullName>
    </recommendedName>
</protein>
<dbReference type="EMBL" id="JH598219">
    <property type="status" value="NOT_ANNOTATED_CDS"/>
    <property type="molecule type" value="Genomic_DNA"/>
</dbReference>
<dbReference type="AlphaFoldDB" id="M4BG23"/>
<proteinExistence type="predicted"/>